<dbReference type="GO" id="GO:0048471">
    <property type="term" value="C:perinuclear region of cytoplasm"/>
    <property type="evidence" value="ECO:0007669"/>
    <property type="project" value="TreeGrafter"/>
</dbReference>
<evidence type="ECO:0000256" key="3">
    <source>
        <dbReference type="ARBA" id="ARBA00022737"/>
    </source>
</evidence>
<dbReference type="SUPFAM" id="SSF52047">
    <property type="entry name" value="RNI-like"/>
    <property type="match status" value="1"/>
</dbReference>
<dbReference type="GO" id="GO:0006913">
    <property type="term" value="P:nucleocytoplasmic transport"/>
    <property type="evidence" value="ECO:0007669"/>
    <property type="project" value="TreeGrafter"/>
</dbReference>
<dbReference type="Gene3D" id="3.80.10.10">
    <property type="entry name" value="Ribonuclease Inhibitor"/>
    <property type="match status" value="1"/>
</dbReference>
<dbReference type="GO" id="GO:0005096">
    <property type="term" value="F:GTPase activator activity"/>
    <property type="evidence" value="ECO:0007669"/>
    <property type="project" value="UniProtKB-KW"/>
</dbReference>
<proteinExistence type="predicted"/>
<dbReference type="InterPro" id="IPR001611">
    <property type="entry name" value="Leu-rich_rpt"/>
</dbReference>
<keyword evidence="1" id="KW-0343">GTPase activation</keyword>
<evidence type="ECO:0000256" key="2">
    <source>
        <dbReference type="ARBA" id="ARBA00022614"/>
    </source>
</evidence>
<keyword evidence="3" id="KW-0677">Repeat</keyword>
<organism evidence="4 5">
    <name type="scientific">Aphanomyces astaci</name>
    <name type="common">Crayfish plague agent</name>
    <dbReference type="NCBI Taxonomy" id="112090"/>
    <lineage>
        <taxon>Eukaryota</taxon>
        <taxon>Sar</taxon>
        <taxon>Stramenopiles</taxon>
        <taxon>Oomycota</taxon>
        <taxon>Saprolegniomycetes</taxon>
        <taxon>Saprolegniales</taxon>
        <taxon>Verrucalvaceae</taxon>
        <taxon>Aphanomyces</taxon>
    </lineage>
</organism>
<protein>
    <recommendedName>
        <fullName evidence="6">F-box domain-containing protein</fullName>
    </recommendedName>
</protein>
<dbReference type="GO" id="GO:0005634">
    <property type="term" value="C:nucleus"/>
    <property type="evidence" value="ECO:0007669"/>
    <property type="project" value="TreeGrafter"/>
</dbReference>
<dbReference type="VEuPathDB" id="FungiDB:H257_04139"/>
<name>A0A396ZZ22_APHAT</name>
<evidence type="ECO:0000313" key="4">
    <source>
        <dbReference type="EMBL" id="RHX98856.1"/>
    </source>
</evidence>
<dbReference type="GO" id="GO:0031267">
    <property type="term" value="F:small GTPase binding"/>
    <property type="evidence" value="ECO:0007669"/>
    <property type="project" value="TreeGrafter"/>
</dbReference>
<keyword evidence="2" id="KW-0433">Leucine-rich repeat</keyword>
<evidence type="ECO:0000313" key="5">
    <source>
        <dbReference type="Proteomes" id="UP000265427"/>
    </source>
</evidence>
<gene>
    <name evidence="4" type="ORF">DYB36_014108</name>
</gene>
<evidence type="ECO:0008006" key="6">
    <source>
        <dbReference type="Google" id="ProtNLM"/>
    </source>
</evidence>
<dbReference type="PANTHER" id="PTHR24113">
    <property type="entry name" value="RAN GTPASE-ACTIVATING PROTEIN 1"/>
    <property type="match status" value="1"/>
</dbReference>
<comment type="caution">
    <text evidence="4">The sequence shown here is derived from an EMBL/GenBank/DDBJ whole genome shotgun (WGS) entry which is preliminary data.</text>
</comment>
<dbReference type="InterPro" id="IPR027038">
    <property type="entry name" value="RanGap"/>
</dbReference>
<dbReference type="GO" id="GO:0005829">
    <property type="term" value="C:cytosol"/>
    <property type="evidence" value="ECO:0007669"/>
    <property type="project" value="TreeGrafter"/>
</dbReference>
<dbReference type="PANTHER" id="PTHR24113:SF12">
    <property type="entry name" value="RAN GTPASE-ACTIVATING PROTEIN 1"/>
    <property type="match status" value="1"/>
</dbReference>
<reference evidence="4 5" key="1">
    <citation type="submission" date="2018-08" db="EMBL/GenBank/DDBJ databases">
        <title>Aphanomyces genome sequencing and annotation.</title>
        <authorList>
            <person name="Minardi D."/>
            <person name="Oidtmann B."/>
            <person name="Van Der Giezen M."/>
            <person name="Studholme D.J."/>
        </authorList>
    </citation>
    <scope>NUCLEOTIDE SEQUENCE [LARGE SCALE GENOMIC DNA]</scope>
    <source>
        <strain evidence="4 5">Kv</strain>
    </source>
</reference>
<dbReference type="InterPro" id="IPR032675">
    <property type="entry name" value="LRR_dom_sf"/>
</dbReference>
<dbReference type="Proteomes" id="UP000265427">
    <property type="component" value="Unassembled WGS sequence"/>
</dbReference>
<dbReference type="AlphaFoldDB" id="A0A396ZZ22"/>
<evidence type="ECO:0000256" key="1">
    <source>
        <dbReference type="ARBA" id="ARBA00022468"/>
    </source>
</evidence>
<sequence>MKKAKVTTASAHGITLPPDAVQRVALFIPDAADFFNYLDAFQGTSTSLGHLQHLWTASFHAPFHMLWPELHLDQVSAFRVASLQPDRSYFQRIHVHAVFDLDILRGCVATTNVLALYTCPLANEVDVPLQAWYRQLATLPIGHLTWLQGRLVGRPQSMNQLLEVLPQMTNLTSLDLSHACVSSPDNLLAFIRDSKLTQLCLQDVSTLDPVTSEPSNHPTTMSPQGLSSLTHWLATQPVTRFGLSNWILPSNPKALSHFYRALWTCPTLRSLSAHNQPLPRLENFECSVPLALRQLSLTRCDLGSEDVRALAIALRNSTVTWLNLSDNPQIGPGGTHALAAVGLRMSVVTTLLLNNVGMGSLGCSFLAHFLGDTVVTELSVDSNDIDDGGVLFLGYVMRMTPRLRSLSMRRNDISISGAANFLHSLEQRQQDGDQAPLVIDLDHNPIDDADQDSLNAMASEQLPPDAVFSCVSDFNPMW</sequence>
<dbReference type="Pfam" id="PF13516">
    <property type="entry name" value="LRR_6"/>
    <property type="match status" value="4"/>
</dbReference>
<accession>A0A396ZZ22</accession>
<dbReference type="EMBL" id="QUSZ01009669">
    <property type="protein sequence ID" value="RHX98856.1"/>
    <property type="molecule type" value="Genomic_DNA"/>
</dbReference>